<proteinExistence type="predicted"/>
<dbReference type="Proteomes" id="UP000238392">
    <property type="component" value="Unassembled WGS sequence"/>
</dbReference>
<reference evidence="1 2" key="1">
    <citation type="submission" date="2018-03" db="EMBL/GenBank/DDBJ databases">
        <title>Genomic Encyclopedia of Archaeal and Bacterial Type Strains, Phase II (KMG-II): from individual species to whole genera.</title>
        <authorList>
            <person name="Goeker M."/>
        </authorList>
    </citation>
    <scope>NUCLEOTIDE SEQUENCE [LARGE SCALE GENOMIC DNA]</scope>
    <source>
        <strain evidence="1 2">DSM 100212</strain>
    </source>
</reference>
<gene>
    <name evidence="1" type="ORF">CLV74_1068</name>
</gene>
<accession>A0A2T0WRI1</accession>
<dbReference type="RefSeq" id="WP_146134929.1">
    <property type="nucleotide sequence ID" value="NZ_PVTQ01000006.1"/>
</dbReference>
<comment type="caution">
    <text evidence="1">The sequence shown here is derived from an EMBL/GenBank/DDBJ whole genome shotgun (WGS) entry which is preliminary data.</text>
</comment>
<dbReference type="EMBL" id="PVTQ01000006">
    <property type="protein sequence ID" value="PRY89306.1"/>
    <property type="molecule type" value="Genomic_DNA"/>
</dbReference>
<evidence type="ECO:0000313" key="1">
    <source>
        <dbReference type="EMBL" id="PRY89306.1"/>
    </source>
</evidence>
<keyword evidence="2" id="KW-1185">Reference proteome</keyword>
<sequence>MSQNRNTLALAHRLEQELEILSATEMMSAEEIAKAPVLDAWSIAQGDGSDVRLYGVLRKGPGYPPELGLTGRVLHIDLNQNCAFTRTGVYRLGAQQKTCSDTASDAKNTSVTKIQSALEQYQRDLKAAHRFMDELLTGQKSQAHGASGLGLRKALH</sequence>
<dbReference type="AlphaFoldDB" id="A0A2T0WRI1"/>
<protein>
    <submittedName>
        <fullName evidence="1">Uncharacterized protein</fullName>
    </submittedName>
</protein>
<evidence type="ECO:0000313" key="2">
    <source>
        <dbReference type="Proteomes" id="UP000238392"/>
    </source>
</evidence>
<name>A0A2T0WRI1_9RHOB</name>
<organism evidence="1 2">
    <name type="scientific">Donghicola tyrosinivorans</name>
    <dbReference type="NCBI Taxonomy" id="1652492"/>
    <lineage>
        <taxon>Bacteria</taxon>
        <taxon>Pseudomonadati</taxon>
        <taxon>Pseudomonadota</taxon>
        <taxon>Alphaproteobacteria</taxon>
        <taxon>Rhodobacterales</taxon>
        <taxon>Roseobacteraceae</taxon>
        <taxon>Donghicola</taxon>
    </lineage>
</organism>